<evidence type="ECO:0000256" key="1">
    <source>
        <dbReference type="SAM" id="MobiDB-lite"/>
    </source>
</evidence>
<dbReference type="EMBL" id="CAUYUJ010017104">
    <property type="protein sequence ID" value="CAK0871806.1"/>
    <property type="molecule type" value="Genomic_DNA"/>
</dbReference>
<dbReference type="Gene3D" id="2.160.20.10">
    <property type="entry name" value="Single-stranded right-handed beta-helix, Pectin lyase-like"/>
    <property type="match status" value="2"/>
</dbReference>
<reference evidence="3" key="1">
    <citation type="submission" date="2023-10" db="EMBL/GenBank/DDBJ databases">
        <authorList>
            <person name="Chen Y."/>
            <person name="Shah S."/>
            <person name="Dougan E. K."/>
            <person name="Thang M."/>
            <person name="Chan C."/>
        </authorList>
    </citation>
    <scope>NUCLEOTIDE SEQUENCE [LARGE SCALE GENOMIC DNA]</scope>
</reference>
<organism evidence="3 4">
    <name type="scientific">Prorocentrum cordatum</name>
    <dbReference type="NCBI Taxonomy" id="2364126"/>
    <lineage>
        <taxon>Eukaryota</taxon>
        <taxon>Sar</taxon>
        <taxon>Alveolata</taxon>
        <taxon>Dinophyceae</taxon>
        <taxon>Prorocentrales</taxon>
        <taxon>Prorocentraceae</taxon>
        <taxon>Prorocentrum</taxon>
    </lineage>
</organism>
<keyword evidence="2" id="KW-0732">Signal</keyword>
<evidence type="ECO:0008006" key="5">
    <source>
        <dbReference type="Google" id="ProtNLM"/>
    </source>
</evidence>
<comment type="caution">
    <text evidence="3">The sequence shown here is derived from an EMBL/GenBank/DDBJ whole genome shotgun (WGS) entry which is preliminary data.</text>
</comment>
<accession>A0ABN9VFC6</accession>
<sequence length="839" mass="87950">MAHRMRGLRLTTTAAASAACCLSLAARAGPPAADVAACAVKAVALERAEAVLGGRHLDRVTAALDLAGCELEAAPRQPARRGRREGAAVPAPTLSLHVSPGGDDGAAGSAAEPLRTLSEAQARLRTAPEGRAGAEVVLGPGTHFLREPLRFTPADGGAPGRPVTWRGAGSAVVSGGEPLDCQGRWRPAGTGAAAWPPAGAFACELGPGTAGFSALFVAGERQVRARYPNGDPMVPLSGYAKGCKTLETVPLTGVAALERNVTVLASDGTTVVSRLVSVRSPSGSNVTARDTERPRTVDVTHAESQVLYRGTRFDESFNYPYWNSTAPQKISAPEGWAERWRADESTLPLPGAVVKMMHPDGWGSWAFEVSSHDAGEGTLSFGRGGWQEAEGGDGCGAMYVENVRGELDAPGEWWFDDVATTLYFMPPAGWTEEQLQGAAVVAPRLQRAIEVSGDASDKLVEDLVLQDLNVTHTAITYLEPYEAPSGGDWSVHRGAALFVDGAERLTLRRLSFDQVDGNAVFFSGLVRNSSVEDCDFWRAGESAMLVVGSVPAGGDARVLAGARLPMNNTFTGNWVEEVGVHVKQTSCFFKSMAGGNLLQGNVCYNGPRAGFNWNDGLPGGDVLEHNVIFNMVRETGDHGTFNSWDRKEFVYDCPGGGGVCFTPQTIRLRHNMFIGPAGWNVDHDDGSSQYEDFSNVVYLGGIKYRDGVMRNMTGNLLVDAVPAFQVIGFDTDYFIGNTIASATPVVSQVCGPSSLGGLRGTTYATVSGAQEGAASAGSGGADAAQSAPCHARGPGWRPPACQCDAGTNVTVTAARLRAMLRATVGGAAAGVEGEAVLLV</sequence>
<evidence type="ECO:0000313" key="4">
    <source>
        <dbReference type="Proteomes" id="UP001189429"/>
    </source>
</evidence>
<dbReference type="PANTHER" id="PTHR36453">
    <property type="entry name" value="SECRETED PROTEIN-RELATED"/>
    <property type="match status" value="1"/>
</dbReference>
<proteinExistence type="predicted"/>
<name>A0ABN9VFC6_9DINO</name>
<feature type="chain" id="PRO_5047514517" description="Right handed beta helix domain-containing protein" evidence="2">
    <location>
        <begin position="29"/>
        <end position="839"/>
    </location>
</feature>
<evidence type="ECO:0000313" key="3">
    <source>
        <dbReference type="EMBL" id="CAK0871806.1"/>
    </source>
</evidence>
<keyword evidence="4" id="KW-1185">Reference proteome</keyword>
<gene>
    <name evidence="3" type="ORF">PCOR1329_LOCUS57487</name>
</gene>
<feature type="region of interest" description="Disordered" evidence="1">
    <location>
        <begin position="75"/>
        <end position="110"/>
    </location>
</feature>
<dbReference type="InterPro" id="IPR012334">
    <property type="entry name" value="Pectin_lyas_fold"/>
</dbReference>
<dbReference type="Proteomes" id="UP001189429">
    <property type="component" value="Unassembled WGS sequence"/>
</dbReference>
<dbReference type="InterPro" id="IPR011050">
    <property type="entry name" value="Pectin_lyase_fold/virulence"/>
</dbReference>
<dbReference type="SUPFAM" id="SSF51126">
    <property type="entry name" value="Pectin lyase-like"/>
    <property type="match status" value="1"/>
</dbReference>
<dbReference type="PROSITE" id="PS51257">
    <property type="entry name" value="PROKAR_LIPOPROTEIN"/>
    <property type="match status" value="1"/>
</dbReference>
<protein>
    <recommendedName>
        <fullName evidence="5">Right handed beta helix domain-containing protein</fullName>
    </recommendedName>
</protein>
<dbReference type="PANTHER" id="PTHR36453:SF1">
    <property type="entry name" value="RIGHT HANDED BETA HELIX DOMAIN-CONTAINING PROTEIN"/>
    <property type="match status" value="1"/>
</dbReference>
<evidence type="ECO:0000256" key="2">
    <source>
        <dbReference type="SAM" id="SignalP"/>
    </source>
</evidence>
<feature type="signal peptide" evidence="2">
    <location>
        <begin position="1"/>
        <end position="28"/>
    </location>
</feature>